<gene>
    <name evidence="1" type="ORF">CINCED_3A000860</name>
</gene>
<organism evidence="1 2">
    <name type="scientific">Cinara cedri</name>
    <dbReference type="NCBI Taxonomy" id="506608"/>
    <lineage>
        <taxon>Eukaryota</taxon>
        <taxon>Metazoa</taxon>
        <taxon>Ecdysozoa</taxon>
        <taxon>Arthropoda</taxon>
        <taxon>Hexapoda</taxon>
        <taxon>Insecta</taxon>
        <taxon>Pterygota</taxon>
        <taxon>Neoptera</taxon>
        <taxon>Paraneoptera</taxon>
        <taxon>Hemiptera</taxon>
        <taxon>Sternorrhyncha</taxon>
        <taxon>Aphidomorpha</taxon>
        <taxon>Aphidoidea</taxon>
        <taxon>Aphididae</taxon>
        <taxon>Lachninae</taxon>
        <taxon>Cinara</taxon>
    </lineage>
</organism>
<evidence type="ECO:0000313" key="2">
    <source>
        <dbReference type="Proteomes" id="UP000325440"/>
    </source>
</evidence>
<sequence>MKTIKILRNSNWGADTESLISIYKALILLSIDYGDIIYNSAKDKVQSILDPILNQGIRLAKEAYRTNSIDSIILYAGEAS</sequence>
<dbReference type="Proteomes" id="UP000325440">
    <property type="component" value="Unassembled WGS sequence"/>
</dbReference>
<proteinExistence type="predicted"/>
<keyword evidence="2" id="KW-1185">Reference proteome</keyword>
<name>A0A5E4N3C4_9HEMI</name>
<dbReference type="EMBL" id="CABPRJ010001742">
    <property type="protein sequence ID" value="VVC39140.1"/>
    <property type="molecule type" value="Genomic_DNA"/>
</dbReference>
<reference evidence="1 2" key="1">
    <citation type="submission" date="2019-08" db="EMBL/GenBank/DDBJ databases">
        <authorList>
            <person name="Alioto T."/>
            <person name="Alioto T."/>
            <person name="Gomez Garrido J."/>
        </authorList>
    </citation>
    <scope>NUCLEOTIDE SEQUENCE [LARGE SCALE GENOMIC DNA]</scope>
</reference>
<protein>
    <submittedName>
        <fullName evidence="1">Uncharacterized protein</fullName>
    </submittedName>
</protein>
<evidence type="ECO:0000313" key="1">
    <source>
        <dbReference type="EMBL" id="VVC39140.1"/>
    </source>
</evidence>
<dbReference type="AlphaFoldDB" id="A0A5E4N3C4"/>
<feature type="non-terminal residue" evidence="1">
    <location>
        <position position="80"/>
    </location>
</feature>
<dbReference type="OrthoDB" id="6628616at2759"/>
<accession>A0A5E4N3C4</accession>